<evidence type="ECO:0000313" key="1">
    <source>
        <dbReference type="EMBL" id="CAD8178200.1"/>
    </source>
</evidence>
<name>A0A8S1VLV7_9CILI</name>
<dbReference type="OrthoDB" id="323142at2759"/>
<keyword evidence="2" id="KW-1185">Reference proteome</keyword>
<dbReference type="Proteomes" id="UP000689195">
    <property type="component" value="Unassembled WGS sequence"/>
</dbReference>
<evidence type="ECO:0000313" key="2">
    <source>
        <dbReference type="Proteomes" id="UP000689195"/>
    </source>
</evidence>
<reference evidence="1" key="1">
    <citation type="submission" date="2021-01" db="EMBL/GenBank/DDBJ databases">
        <authorList>
            <consortium name="Genoscope - CEA"/>
            <person name="William W."/>
        </authorList>
    </citation>
    <scope>NUCLEOTIDE SEQUENCE</scope>
</reference>
<gene>
    <name evidence="1" type="ORF">PPENT_87.1.T0690040</name>
</gene>
<sequence>MEQNQLLVVEINKFCQWKDLIDNCGMLYKRFLRMVIVLYLQFYTIDHSTELYIKSKELQVQGEVQECQYYFTQIYLPDNFYFPKMAILQIYCNQILILKIGIAYLQKVLSLIKVEILETFLGQ</sequence>
<proteinExistence type="predicted"/>
<comment type="caution">
    <text evidence="1">The sequence shown here is derived from an EMBL/GenBank/DDBJ whole genome shotgun (WGS) entry which is preliminary data.</text>
</comment>
<dbReference type="EMBL" id="CAJJDO010000069">
    <property type="protein sequence ID" value="CAD8178200.1"/>
    <property type="molecule type" value="Genomic_DNA"/>
</dbReference>
<accession>A0A8S1VLV7</accession>
<organism evidence="1 2">
    <name type="scientific">Paramecium pentaurelia</name>
    <dbReference type="NCBI Taxonomy" id="43138"/>
    <lineage>
        <taxon>Eukaryota</taxon>
        <taxon>Sar</taxon>
        <taxon>Alveolata</taxon>
        <taxon>Ciliophora</taxon>
        <taxon>Intramacronucleata</taxon>
        <taxon>Oligohymenophorea</taxon>
        <taxon>Peniculida</taxon>
        <taxon>Parameciidae</taxon>
        <taxon>Paramecium</taxon>
    </lineage>
</organism>
<protein>
    <submittedName>
        <fullName evidence="1">Uncharacterized protein</fullName>
    </submittedName>
</protein>
<dbReference type="AlphaFoldDB" id="A0A8S1VLV7"/>